<keyword evidence="6 7" id="KW-0472">Membrane</keyword>
<evidence type="ECO:0000256" key="1">
    <source>
        <dbReference type="ARBA" id="ARBA00004651"/>
    </source>
</evidence>
<keyword evidence="10" id="KW-1185">Reference proteome</keyword>
<evidence type="ECO:0000313" key="10">
    <source>
        <dbReference type="Proteomes" id="UP001149009"/>
    </source>
</evidence>
<dbReference type="Pfam" id="PF00528">
    <property type="entry name" value="BPD_transp_1"/>
    <property type="match status" value="1"/>
</dbReference>
<dbReference type="GO" id="GO:0055085">
    <property type="term" value="P:transmembrane transport"/>
    <property type="evidence" value="ECO:0007669"/>
    <property type="project" value="InterPro"/>
</dbReference>
<evidence type="ECO:0000256" key="7">
    <source>
        <dbReference type="RuleBase" id="RU363032"/>
    </source>
</evidence>
<evidence type="ECO:0000313" key="9">
    <source>
        <dbReference type="EMBL" id="MCT8988891.1"/>
    </source>
</evidence>
<evidence type="ECO:0000256" key="3">
    <source>
        <dbReference type="ARBA" id="ARBA00022475"/>
    </source>
</evidence>
<dbReference type="InterPro" id="IPR000515">
    <property type="entry name" value="MetI-like"/>
</dbReference>
<feature type="domain" description="ABC transmembrane type-1" evidence="8">
    <location>
        <begin position="233"/>
        <end position="446"/>
    </location>
</feature>
<dbReference type="InterPro" id="IPR035906">
    <property type="entry name" value="MetI-like_sf"/>
</dbReference>
<feature type="transmembrane region" description="Helical" evidence="7">
    <location>
        <begin position="37"/>
        <end position="63"/>
    </location>
</feature>
<dbReference type="PANTHER" id="PTHR30193">
    <property type="entry name" value="ABC TRANSPORTER PERMEASE PROTEIN"/>
    <property type="match status" value="1"/>
</dbReference>
<dbReference type="SUPFAM" id="SSF160964">
    <property type="entry name" value="MalF N-terminal region-like"/>
    <property type="match status" value="1"/>
</dbReference>
<keyword evidence="3" id="KW-1003">Cell membrane</keyword>
<feature type="transmembrane region" description="Helical" evidence="7">
    <location>
        <begin position="425"/>
        <end position="450"/>
    </location>
</feature>
<feature type="transmembrane region" description="Helical" evidence="7">
    <location>
        <begin position="315"/>
        <end position="340"/>
    </location>
</feature>
<dbReference type="GO" id="GO:0005886">
    <property type="term" value="C:plasma membrane"/>
    <property type="evidence" value="ECO:0007669"/>
    <property type="project" value="UniProtKB-SubCell"/>
</dbReference>
<evidence type="ECO:0000256" key="5">
    <source>
        <dbReference type="ARBA" id="ARBA00022989"/>
    </source>
</evidence>
<dbReference type="SUPFAM" id="SSF161098">
    <property type="entry name" value="MetI-like"/>
    <property type="match status" value="1"/>
</dbReference>
<keyword evidence="5 7" id="KW-1133">Transmembrane helix</keyword>
<reference evidence="9" key="1">
    <citation type="submission" date="2022-08" db="EMBL/GenBank/DDBJ databases">
        <title>Chelativorans sichuanense sp. nov., a paraffin oil-degrading bacterium isolated from a mixture of oil-based drill cuttings and paddy soil.</title>
        <authorList>
            <person name="Yu J."/>
            <person name="Liu H."/>
            <person name="Chen Q."/>
        </authorList>
    </citation>
    <scope>NUCLEOTIDE SEQUENCE</scope>
    <source>
        <strain evidence="9">SCAU 2101</strain>
    </source>
</reference>
<organism evidence="9 10">
    <name type="scientific">Chelativorans petroleitrophicus</name>
    <dbReference type="NCBI Taxonomy" id="2975484"/>
    <lineage>
        <taxon>Bacteria</taxon>
        <taxon>Pseudomonadati</taxon>
        <taxon>Pseudomonadota</taxon>
        <taxon>Alphaproteobacteria</taxon>
        <taxon>Hyphomicrobiales</taxon>
        <taxon>Phyllobacteriaceae</taxon>
        <taxon>Chelativorans</taxon>
    </lineage>
</organism>
<name>A0A9X2X632_9HYPH</name>
<evidence type="ECO:0000256" key="4">
    <source>
        <dbReference type="ARBA" id="ARBA00022692"/>
    </source>
</evidence>
<dbReference type="AlphaFoldDB" id="A0A9X2X632"/>
<evidence type="ECO:0000259" key="8">
    <source>
        <dbReference type="PROSITE" id="PS50928"/>
    </source>
</evidence>
<comment type="caution">
    <text evidence="9">The sequence shown here is derived from an EMBL/GenBank/DDBJ whole genome shotgun (WGS) entry which is preliminary data.</text>
</comment>
<dbReference type="InterPro" id="IPR051393">
    <property type="entry name" value="ABC_transporter_permease"/>
</dbReference>
<feature type="transmembrane region" description="Helical" evidence="7">
    <location>
        <begin position="227"/>
        <end position="257"/>
    </location>
</feature>
<dbReference type="EMBL" id="JAODNV010000003">
    <property type="protein sequence ID" value="MCT8988891.1"/>
    <property type="molecule type" value="Genomic_DNA"/>
</dbReference>
<evidence type="ECO:0000256" key="6">
    <source>
        <dbReference type="ARBA" id="ARBA00023136"/>
    </source>
</evidence>
<keyword evidence="4 7" id="KW-0812">Transmembrane</keyword>
<protein>
    <submittedName>
        <fullName evidence="9">Sugar ABC transporter permease</fullName>
    </submittedName>
</protein>
<gene>
    <name evidence="9" type="ORF">NYR54_01090</name>
</gene>
<dbReference type="Proteomes" id="UP001149009">
    <property type="component" value="Unassembled WGS sequence"/>
</dbReference>
<dbReference type="Gene3D" id="1.10.3720.10">
    <property type="entry name" value="MetI-like"/>
    <property type="match status" value="1"/>
</dbReference>
<dbReference type="CDD" id="cd06261">
    <property type="entry name" value="TM_PBP2"/>
    <property type="match status" value="1"/>
</dbReference>
<proteinExistence type="inferred from homology"/>
<dbReference type="PROSITE" id="PS50928">
    <property type="entry name" value="ABC_TM1"/>
    <property type="match status" value="1"/>
</dbReference>
<accession>A0A9X2X632</accession>
<dbReference type="PANTHER" id="PTHR30193:SF37">
    <property type="entry name" value="INNER MEMBRANE ABC TRANSPORTER PERMEASE PROTEIN YCJO"/>
    <property type="match status" value="1"/>
</dbReference>
<comment type="subcellular location">
    <subcellularLocation>
        <location evidence="1 7">Cell membrane</location>
        <topology evidence="1 7">Multi-pass membrane protein</topology>
    </subcellularLocation>
</comment>
<evidence type="ECO:0000256" key="2">
    <source>
        <dbReference type="ARBA" id="ARBA00022448"/>
    </source>
</evidence>
<comment type="similarity">
    <text evidence="7">Belongs to the binding-protein-dependent transport system permease family.</text>
</comment>
<sequence>MNASRDIAESARTPIGVRAAQSRLHLGWLSSSKGLGILFLLPAVVLVVLFFLMPVALTGVFAFTNMTTATGITGGAYQVSPGTLRVLTDRYGMGELAERLGQPTYVVDEQGLAALEEKGIDKNIIDSLRDGLLGKTYASRRELERDIRGLPDRPNTRTVKSISEEFSRSLANARFSSRESLIAAAEAIDPDLTDEEKEALAASTYTGWTWTTENFRRLASSPTTRQVLFNTLFFVAMTLVIFNTGYAMVLAIATHYIPDRPAGIFRIIWFLPRISPVVIYVLLWKWLAWDTGFLSAFLSNFGVRPRNWMLDTATNAWFFVIVINGFVGASMGMVIFASAIKAIPESLFHAASVDGAYRWQQIRHIILPQLKWPILFVTCYQTLSLLTSIDQTLLATNGGPGGATEVWSLWIYHTALNNYAGNLQYGMGAAMALVLVVIGIVLSLIYLRLFNYNALVAKPRIEL</sequence>
<keyword evidence="2 7" id="KW-0813">Transport</keyword>